<protein>
    <recommendedName>
        <fullName evidence="7">Beta-xylanase</fullName>
        <ecNumber evidence="7">3.2.1.8</ecNumber>
    </recommendedName>
</protein>
<dbReference type="AlphaFoldDB" id="A0A096PED0"/>
<feature type="signal peptide" evidence="8">
    <location>
        <begin position="1"/>
        <end position="15"/>
    </location>
</feature>
<dbReference type="SUPFAM" id="SSF51445">
    <property type="entry name" value="(Trans)glycosidases"/>
    <property type="match status" value="1"/>
</dbReference>
<evidence type="ECO:0000256" key="2">
    <source>
        <dbReference type="ARBA" id="ARBA00022729"/>
    </source>
</evidence>
<feature type="chain" id="PRO_5013288863" description="Beta-xylanase" evidence="8">
    <location>
        <begin position="16"/>
        <end position="327"/>
    </location>
</feature>
<proteinExistence type="inferred from homology"/>
<dbReference type="SMART" id="SM00633">
    <property type="entry name" value="Glyco_10"/>
    <property type="match status" value="1"/>
</dbReference>
<dbReference type="Gene3D" id="3.20.20.80">
    <property type="entry name" value="Glycosidases"/>
    <property type="match status" value="1"/>
</dbReference>
<comment type="similarity">
    <text evidence="1 7">Belongs to the glycosyl hydrolase 10 (cellulase F) family.</text>
</comment>
<reference evidence="10" key="1">
    <citation type="submission" date="2013-05" db="EMBL/GenBank/DDBJ databases">
        <title>Draft genome sequences of six wheat associated Fusarium spp. isolates.</title>
        <authorList>
            <person name="Moolhuijzen P.M."/>
            <person name="Manners J.M."/>
            <person name="Wilcox S."/>
            <person name="Bellgard M.I."/>
            <person name="Gardiner D.M."/>
        </authorList>
    </citation>
    <scope>NUCLEOTIDE SEQUENCE</scope>
    <source>
        <strain evidence="10">CS3487</strain>
        <strain evidence="10">CS3487</strain>
    </source>
</reference>
<dbReference type="PANTHER" id="PTHR31490:SF76">
    <property type="entry name" value="ENDO-1,4-BETA-XYLANASE C"/>
    <property type="match status" value="1"/>
</dbReference>
<dbReference type="InterPro" id="IPR001000">
    <property type="entry name" value="GH10_dom"/>
</dbReference>
<evidence type="ECO:0000256" key="4">
    <source>
        <dbReference type="ARBA" id="ARBA00023277"/>
    </source>
</evidence>
<sequence length="327" mass="35823">MKFSSLLFTASLVAAMPASIEPRQAQNSINKLIKNKGKLYYGTITDPNLLQSQQNNAIIKADFGQVTPENSMKWDATEPQQGKFNFGGGDQVVNFASQNGLKVRGHALVWHLQLPQWVHNIKDKTQMKNAIENHIKNVAGHFKGKVYAWDVLNEIFDWDGSLRKDSPFTQVLGEEFVGIAFRAARAADPNAKLYINDYSIDDPNAAKLKAGMVAHVKKWVSQGIPIDGIGSQTHLDPGAANGVQAALQQMASTGVKEVAITELDIRSAPAADYATVTKACLNVPKCVGITVWGVSDKDSWRKEKDSLLFNAQYQAKPAYTAVVNALR</sequence>
<keyword evidence="2 8" id="KW-0732">Signal</keyword>
<evidence type="ECO:0000256" key="1">
    <source>
        <dbReference type="ARBA" id="ARBA00007495"/>
    </source>
</evidence>
<comment type="catalytic activity">
    <reaction evidence="7">
        <text>Endohydrolysis of (1-&gt;4)-beta-D-xylosidic linkages in xylans.</text>
        <dbReference type="EC" id="3.2.1.8"/>
    </reaction>
</comment>
<keyword evidence="4 7" id="KW-0119">Carbohydrate metabolism</keyword>
<dbReference type="PRINTS" id="PR00134">
    <property type="entry name" value="GLHYDRLASE10"/>
</dbReference>
<evidence type="ECO:0000256" key="5">
    <source>
        <dbReference type="ARBA" id="ARBA00023295"/>
    </source>
</evidence>
<comment type="caution">
    <text evidence="10">The sequence shown here is derived from an EMBL/GenBank/DDBJ whole genome shotgun (WGS) entry which is preliminary data.</text>
</comment>
<evidence type="ECO:0000259" key="9">
    <source>
        <dbReference type="PROSITE" id="PS51760"/>
    </source>
</evidence>
<evidence type="ECO:0000313" key="10">
    <source>
        <dbReference type="EMBL" id="CEG02988.1"/>
    </source>
</evidence>
<name>A0A096PED0_FUSPS</name>
<dbReference type="GO" id="GO:0000272">
    <property type="term" value="P:polysaccharide catabolic process"/>
    <property type="evidence" value="ECO:0007669"/>
    <property type="project" value="UniProtKB-KW"/>
</dbReference>
<accession>A0A096PED0</accession>
<evidence type="ECO:0000256" key="7">
    <source>
        <dbReference type="RuleBase" id="RU361174"/>
    </source>
</evidence>
<gene>
    <name evidence="10" type="ORF">BN848_0095620</name>
</gene>
<dbReference type="InterPro" id="IPR017853">
    <property type="entry name" value="GH"/>
</dbReference>
<evidence type="ECO:0000256" key="3">
    <source>
        <dbReference type="ARBA" id="ARBA00022801"/>
    </source>
</evidence>
<keyword evidence="6 7" id="KW-0624">Polysaccharide degradation</keyword>
<organism evidence="10">
    <name type="scientific">Fusarium pseudograminearum CS3487</name>
    <dbReference type="NCBI Taxonomy" id="1318458"/>
    <lineage>
        <taxon>Eukaryota</taxon>
        <taxon>Fungi</taxon>
        <taxon>Dikarya</taxon>
        <taxon>Ascomycota</taxon>
        <taxon>Pezizomycotina</taxon>
        <taxon>Sordariomycetes</taxon>
        <taxon>Hypocreomycetidae</taxon>
        <taxon>Hypocreales</taxon>
        <taxon>Nectriaceae</taxon>
        <taxon>Fusarium</taxon>
    </lineage>
</organism>
<dbReference type="EC" id="3.2.1.8" evidence="7"/>
<dbReference type="GO" id="GO:0031176">
    <property type="term" value="F:endo-1,4-beta-xylanase activity"/>
    <property type="evidence" value="ECO:0007669"/>
    <property type="project" value="UniProtKB-EC"/>
</dbReference>
<dbReference type="Pfam" id="PF00331">
    <property type="entry name" value="Glyco_hydro_10"/>
    <property type="match status" value="1"/>
</dbReference>
<evidence type="ECO:0000256" key="8">
    <source>
        <dbReference type="SAM" id="SignalP"/>
    </source>
</evidence>
<dbReference type="PROSITE" id="PS51760">
    <property type="entry name" value="GH10_2"/>
    <property type="match status" value="1"/>
</dbReference>
<keyword evidence="5 7" id="KW-0326">Glycosidase</keyword>
<feature type="domain" description="GH10" evidence="9">
    <location>
        <begin position="23"/>
        <end position="325"/>
    </location>
</feature>
<evidence type="ECO:0000256" key="6">
    <source>
        <dbReference type="ARBA" id="ARBA00023326"/>
    </source>
</evidence>
<dbReference type="PANTHER" id="PTHR31490">
    <property type="entry name" value="GLYCOSYL HYDROLASE"/>
    <property type="match status" value="1"/>
</dbReference>
<dbReference type="InterPro" id="IPR044846">
    <property type="entry name" value="GH10"/>
</dbReference>
<keyword evidence="3 7" id="KW-0378">Hydrolase</keyword>
<dbReference type="EMBL" id="CBME010001481">
    <property type="protein sequence ID" value="CEG02988.1"/>
    <property type="molecule type" value="Genomic_DNA"/>
</dbReference>